<gene>
    <name evidence="1" type="ORF">ABZ510_29935</name>
</gene>
<dbReference type="Proteomes" id="UP001550628">
    <property type="component" value="Unassembled WGS sequence"/>
</dbReference>
<name>A0ABV2WYU7_9NOCA</name>
<reference evidence="1 2" key="1">
    <citation type="submission" date="2024-06" db="EMBL/GenBank/DDBJ databases">
        <title>The Natural Products Discovery Center: Release of the First 8490 Sequenced Strains for Exploring Actinobacteria Biosynthetic Diversity.</title>
        <authorList>
            <person name="Kalkreuter E."/>
            <person name="Kautsar S.A."/>
            <person name="Yang D."/>
            <person name="Bader C.D."/>
            <person name="Teijaro C.N."/>
            <person name="Fluegel L."/>
            <person name="Davis C.M."/>
            <person name="Simpson J.R."/>
            <person name="Lauterbach L."/>
            <person name="Steele A.D."/>
            <person name="Gui C."/>
            <person name="Meng S."/>
            <person name="Li G."/>
            <person name="Viehrig K."/>
            <person name="Ye F."/>
            <person name="Su P."/>
            <person name="Kiefer A.F."/>
            <person name="Nichols A."/>
            <person name="Cepeda A.J."/>
            <person name="Yan W."/>
            <person name="Fan B."/>
            <person name="Jiang Y."/>
            <person name="Adhikari A."/>
            <person name="Zheng C.-J."/>
            <person name="Schuster L."/>
            <person name="Cowan T.M."/>
            <person name="Smanski M.J."/>
            <person name="Chevrette M.G."/>
            <person name="De Carvalho L.P.S."/>
            <person name="Shen B."/>
        </authorList>
    </citation>
    <scope>NUCLEOTIDE SEQUENCE [LARGE SCALE GENOMIC DNA]</scope>
    <source>
        <strain evidence="1 2">NPDC019708</strain>
    </source>
</reference>
<dbReference type="RefSeq" id="WP_356959418.1">
    <property type="nucleotide sequence ID" value="NZ_JBEYBD010000029.1"/>
</dbReference>
<dbReference type="EMBL" id="JBEYBF010000032">
    <property type="protein sequence ID" value="MEU1956060.1"/>
    <property type="molecule type" value="Genomic_DNA"/>
</dbReference>
<keyword evidence="2" id="KW-1185">Reference proteome</keyword>
<proteinExistence type="predicted"/>
<accession>A0ABV2WYU7</accession>
<evidence type="ECO:0000313" key="1">
    <source>
        <dbReference type="EMBL" id="MEU1956060.1"/>
    </source>
</evidence>
<evidence type="ECO:0000313" key="2">
    <source>
        <dbReference type="Proteomes" id="UP001550628"/>
    </source>
</evidence>
<protein>
    <submittedName>
        <fullName evidence="1">Uncharacterized protein</fullName>
    </submittedName>
</protein>
<comment type="caution">
    <text evidence="1">The sequence shown here is derived from an EMBL/GenBank/DDBJ whole genome shotgun (WGS) entry which is preliminary data.</text>
</comment>
<sequence length="107" mass="12089">MASKAERQAARDRVAAYHEERLGELIEHVGRALDRFRAGQLDAFEADAVIHQYHRAAQRLWTFCGQSGVQVEATAHLIEDMAGRGEVIDWWQRGMSARARRSEGLDA</sequence>
<organism evidence="1 2">
    <name type="scientific">Nocardia rhamnosiphila</name>
    <dbReference type="NCBI Taxonomy" id="426716"/>
    <lineage>
        <taxon>Bacteria</taxon>
        <taxon>Bacillati</taxon>
        <taxon>Actinomycetota</taxon>
        <taxon>Actinomycetes</taxon>
        <taxon>Mycobacteriales</taxon>
        <taxon>Nocardiaceae</taxon>
        <taxon>Nocardia</taxon>
    </lineage>
</organism>